<dbReference type="Proteomes" id="UP000743370">
    <property type="component" value="Unassembled WGS sequence"/>
</dbReference>
<organism evidence="2 3">
    <name type="scientific">Phaseolus angularis</name>
    <name type="common">Azuki bean</name>
    <name type="synonym">Vigna angularis</name>
    <dbReference type="NCBI Taxonomy" id="3914"/>
    <lineage>
        <taxon>Eukaryota</taxon>
        <taxon>Viridiplantae</taxon>
        <taxon>Streptophyta</taxon>
        <taxon>Embryophyta</taxon>
        <taxon>Tracheophyta</taxon>
        <taxon>Spermatophyta</taxon>
        <taxon>Magnoliopsida</taxon>
        <taxon>eudicotyledons</taxon>
        <taxon>Gunneridae</taxon>
        <taxon>Pentapetalae</taxon>
        <taxon>rosids</taxon>
        <taxon>fabids</taxon>
        <taxon>Fabales</taxon>
        <taxon>Fabaceae</taxon>
        <taxon>Papilionoideae</taxon>
        <taxon>50 kb inversion clade</taxon>
        <taxon>NPAAA clade</taxon>
        <taxon>indigoferoid/millettioid clade</taxon>
        <taxon>Phaseoleae</taxon>
        <taxon>Vigna</taxon>
    </lineage>
</organism>
<proteinExistence type="predicted"/>
<reference evidence="2 3" key="1">
    <citation type="submission" date="2020-05" db="EMBL/GenBank/DDBJ databases">
        <title>Vigna angularis (adzuki bean) Var. LongXiaoDou No. 4 denovo assembly.</title>
        <authorList>
            <person name="Xiang H."/>
        </authorList>
    </citation>
    <scope>NUCLEOTIDE SEQUENCE [LARGE SCALE GENOMIC DNA]</scope>
    <source>
        <tissue evidence="2">Leaf</tissue>
    </source>
</reference>
<accession>A0A8T0KUD2</accession>
<protein>
    <submittedName>
        <fullName evidence="2">Uncharacterized protein</fullName>
    </submittedName>
</protein>
<comment type="caution">
    <text evidence="2">The sequence shown here is derived from an EMBL/GenBank/DDBJ whole genome shotgun (WGS) entry which is preliminary data.</text>
</comment>
<feature type="region of interest" description="Disordered" evidence="1">
    <location>
        <begin position="1"/>
        <end position="24"/>
    </location>
</feature>
<evidence type="ECO:0000313" key="2">
    <source>
        <dbReference type="EMBL" id="KAG2403071.1"/>
    </source>
</evidence>
<name>A0A8T0KUD2_PHAAN</name>
<evidence type="ECO:0000256" key="1">
    <source>
        <dbReference type="SAM" id="MobiDB-lite"/>
    </source>
</evidence>
<sequence length="186" mass="21943">MADSRRHRRRTVGASSSSQPRPATIDGWISDQEKHADYVTSWQERRIMAVKYIRLDFFRFYGFQFPELFNDQGLSNLVEQKGCIYPDLIRVFYFNMRYRDGIISTKVKGVRIILDDDVWTNIAQLLMDKFELNDNQYNIGRNSPDLDFPVRARIDKTNDHALNELNYASIKQRGKTLTNDERKHKS</sequence>
<feature type="compositionally biased region" description="Basic residues" evidence="1">
    <location>
        <begin position="1"/>
        <end position="11"/>
    </location>
</feature>
<evidence type="ECO:0000313" key="3">
    <source>
        <dbReference type="Proteomes" id="UP000743370"/>
    </source>
</evidence>
<dbReference type="AlphaFoldDB" id="A0A8T0KUD2"/>
<dbReference type="EMBL" id="JABFOF010000003">
    <property type="protein sequence ID" value="KAG2403071.1"/>
    <property type="molecule type" value="Genomic_DNA"/>
</dbReference>
<gene>
    <name evidence="2" type="ORF">HKW66_Vig0183560</name>
</gene>